<dbReference type="InterPro" id="IPR020845">
    <property type="entry name" value="AMP-binding_CS"/>
</dbReference>
<dbReference type="InterPro" id="IPR036736">
    <property type="entry name" value="ACP-like_sf"/>
</dbReference>
<dbReference type="CDD" id="cd17643">
    <property type="entry name" value="A_NRPS_Cytc1-like"/>
    <property type="match status" value="1"/>
</dbReference>
<dbReference type="Gene3D" id="3.40.50.12780">
    <property type="entry name" value="N-terminal domain of ligase-like"/>
    <property type="match status" value="1"/>
</dbReference>
<keyword evidence="11" id="KW-1185">Reference proteome</keyword>
<comment type="caution">
    <text evidence="10">The sequence shown here is derived from an EMBL/GenBank/DDBJ whole genome shotgun (WGS) entry which is preliminary data.</text>
</comment>
<dbReference type="PANTHER" id="PTHR45527">
    <property type="entry name" value="NONRIBOSOMAL PEPTIDE SYNTHETASE"/>
    <property type="match status" value="1"/>
</dbReference>
<evidence type="ECO:0000256" key="1">
    <source>
        <dbReference type="ARBA" id="ARBA00001957"/>
    </source>
</evidence>
<dbReference type="CDD" id="cd19543">
    <property type="entry name" value="DCL_NRPS"/>
    <property type="match status" value="1"/>
</dbReference>
<dbReference type="CDD" id="cd05930">
    <property type="entry name" value="A_NRPS"/>
    <property type="match status" value="3"/>
</dbReference>
<dbReference type="Pfam" id="PF00668">
    <property type="entry name" value="Condensation"/>
    <property type="match status" value="7"/>
</dbReference>
<keyword evidence="8" id="KW-0511">Multifunctional enzyme</keyword>
<dbReference type="NCBIfam" id="TIGR01733">
    <property type="entry name" value="AA-adenyl-dom"/>
    <property type="match status" value="4"/>
</dbReference>
<dbReference type="Gene3D" id="1.10.1200.10">
    <property type="entry name" value="ACP-like"/>
    <property type="match status" value="6"/>
</dbReference>
<keyword evidence="4" id="KW-0597">Phosphoprotein</keyword>
<dbReference type="SUPFAM" id="SSF56801">
    <property type="entry name" value="Acetyl-CoA synthetase-like"/>
    <property type="match status" value="5"/>
</dbReference>
<dbReference type="PANTHER" id="PTHR45527:SF1">
    <property type="entry name" value="FATTY ACID SYNTHASE"/>
    <property type="match status" value="1"/>
</dbReference>
<comment type="similarity">
    <text evidence="2">Belongs to the ATP-dependent AMP-binding enzyme family.</text>
</comment>
<accession>A0ABT8VDQ7</accession>
<dbReference type="PROSITE" id="PS00012">
    <property type="entry name" value="PHOSPHOPANTETHEINE"/>
    <property type="match status" value="3"/>
</dbReference>
<evidence type="ECO:0000256" key="4">
    <source>
        <dbReference type="ARBA" id="ARBA00022553"/>
    </source>
</evidence>
<dbReference type="EMBL" id="JAUMKJ010000023">
    <property type="protein sequence ID" value="MDO3679095.1"/>
    <property type="molecule type" value="Genomic_DNA"/>
</dbReference>
<feature type="domain" description="Carrier" evidence="9">
    <location>
        <begin position="4"/>
        <end position="82"/>
    </location>
</feature>
<dbReference type="Pfam" id="PF13193">
    <property type="entry name" value="AMP-binding_C"/>
    <property type="match status" value="4"/>
</dbReference>
<dbReference type="Gene3D" id="3.40.50.980">
    <property type="match status" value="6"/>
</dbReference>
<feature type="domain" description="Carrier" evidence="9">
    <location>
        <begin position="2843"/>
        <end position="2917"/>
    </location>
</feature>
<evidence type="ECO:0000256" key="7">
    <source>
        <dbReference type="ARBA" id="ARBA00023194"/>
    </source>
</evidence>
<evidence type="ECO:0000256" key="2">
    <source>
        <dbReference type="ARBA" id="ARBA00006432"/>
    </source>
</evidence>
<evidence type="ECO:0000313" key="10">
    <source>
        <dbReference type="EMBL" id="MDO3679095.1"/>
    </source>
</evidence>
<dbReference type="Gene3D" id="3.30.559.30">
    <property type="entry name" value="Nonribosomal peptide synthetase, condensation domain"/>
    <property type="match status" value="7"/>
</dbReference>
<protein>
    <submittedName>
        <fullName evidence="10">Amino acid adenylation domain-containing protein</fullName>
    </submittedName>
</protein>
<keyword evidence="7" id="KW-0045">Antibiotic biosynthesis</keyword>
<name>A0ABT8VDQ7_9BACL</name>
<dbReference type="Gene3D" id="2.30.38.10">
    <property type="entry name" value="Luciferase, Domain 3"/>
    <property type="match status" value="3"/>
</dbReference>
<evidence type="ECO:0000256" key="6">
    <source>
        <dbReference type="ARBA" id="ARBA00022737"/>
    </source>
</evidence>
<dbReference type="InterPro" id="IPR010071">
    <property type="entry name" value="AA_adenyl_dom"/>
</dbReference>
<dbReference type="SMART" id="SM01294">
    <property type="entry name" value="PKS_PP_betabranch"/>
    <property type="match status" value="1"/>
</dbReference>
<dbReference type="SMART" id="SM00823">
    <property type="entry name" value="PKS_PP"/>
    <property type="match status" value="5"/>
</dbReference>
<feature type="domain" description="Carrier" evidence="9">
    <location>
        <begin position="1787"/>
        <end position="1862"/>
    </location>
</feature>
<keyword evidence="5" id="KW-0436">Ligase</keyword>
<dbReference type="Pfam" id="PF00501">
    <property type="entry name" value="AMP-binding"/>
    <property type="match status" value="4"/>
</dbReference>
<dbReference type="NCBIfam" id="TIGR01720">
    <property type="entry name" value="NRPS-para261"/>
    <property type="match status" value="1"/>
</dbReference>
<evidence type="ECO:0000259" key="9">
    <source>
        <dbReference type="PROSITE" id="PS50075"/>
    </source>
</evidence>
<dbReference type="InterPro" id="IPR020806">
    <property type="entry name" value="PKS_PP-bd"/>
</dbReference>
<evidence type="ECO:0000256" key="5">
    <source>
        <dbReference type="ARBA" id="ARBA00022598"/>
    </source>
</evidence>
<dbReference type="SUPFAM" id="SSF52777">
    <property type="entry name" value="CoA-dependent acyltransferases"/>
    <property type="match status" value="14"/>
</dbReference>
<dbReference type="NCBIfam" id="NF003417">
    <property type="entry name" value="PRK04813.1"/>
    <property type="match status" value="5"/>
</dbReference>
<gene>
    <name evidence="10" type="ORF">Q3C12_18970</name>
</gene>
<dbReference type="InterPro" id="IPR023213">
    <property type="entry name" value="CAT-like_dom_sf"/>
</dbReference>
<dbReference type="InterPro" id="IPR025110">
    <property type="entry name" value="AMP-bd_C"/>
</dbReference>
<dbReference type="InterPro" id="IPR006162">
    <property type="entry name" value="Ppantetheine_attach_site"/>
</dbReference>
<keyword evidence="3" id="KW-0596">Phosphopantetheine</keyword>
<comment type="cofactor">
    <cofactor evidence="1">
        <name>pantetheine 4'-phosphate</name>
        <dbReference type="ChEBI" id="CHEBI:47942"/>
    </cofactor>
</comment>
<dbReference type="PROSITE" id="PS00455">
    <property type="entry name" value="AMP_BINDING"/>
    <property type="match status" value="4"/>
</dbReference>
<keyword evidence="6" id="KW-0677">Repeat</keyword>
<dbReference type="Gene3D" id="3.30.300.30">
    <property type="match status" value="5"/>
</dbReference>
<dbReference type="InterPro" id="IPR042099">
    <property type="entry name" value="ANL_N_sf"/>
</dbReference>
<dbReference type="Proteomes" id="UP001168883">
    <property type="component" value="Unassembled WGS sequence"/>
</dbReference>
<proteinExistence type="inferred from homology"/>
<evidence type="ECO:0000256" key="8">
    <source>
        <dbReference type="ARBA" id="ARBA00023268"/>
    </source>
</evidence>
<feature type="domain" description="Carrier" evidence="9">
    <location>
        <begin position="740"/>
        <end position="815"/>
    </location>
</feature>
<dbReference type="SUPFAM" id="SSF47336">
    <property type="entry name" value="ACP-like"/>
    <property type="match status" value="6"/>
</dbReference>
<evidence type="ECO:0000313" key="11">
    <source>
        <dbReference type="Proteomes" id="UP001168883"/>
    </source>
</evidence>
<dbReference type="PROSITE" id="PS50075">
    <property type="entry name" value="CARRIER"/>
    <property type="match status" value="6"/>
</dbReference>
<dbReference type="InterPro" id="IPR045851">
    <property type="entry name" value="AMP-bd_C_sf"/>
</dbReference>
<dbReference type="CDD" id="cd19531">
    <property type="entry name" value="LCL_NRPS-like"/>
    <property type="match status" value="4"/>
</dbReference>
<dbReference type="Gene3D" id="3.30.559.10">
    <property type="entry name" value="Chloramphenicol acetyltransferase-like domain"/>
    <property type="match status" value="7"/>
</dbReference>
<feature type="domain" description="Carrier" evidence="9">
    <location>
        <begin position="4369"/>
        <end position="4444"/>
    </location>
</feature>
<dbReference type="InterPro" id="IPR000873">
    <property type="entry name" value="AMP-dep_synth/lig_dom"/>
</dbReference>
<evidence type="ECO:0000256" key="3">
    <source>
        <dbReference type="ARBA" id="ARBA00022450"/>
    </source>
</evidence>
<dbReference type="InterPro" id="IPR010060">
    <property type="entry name" value="NRPS_synth"/>
</dbReference>
<reference evidence="10" key="1">
    <citation type="submission" date="2023-07" db="EMBL/GenBank/DDBJ databases">
        <authorList>
            <person name="Aktuganov G."/>
            <person name="Boyko T."/>
            <person name="Delegan Y."/>
            <person name="Galimzianova N."/>
            <person name="Gilvanova E."/>
            <person name="Korobov V."/>
            <person name="Kuzmina L."/>
            <person name="Melentiev A."/>
            <person name="Milman P."/>
            <person name="Ryabova A."/>
            <person name="Stupak E."/>
            <person name="Yasakov T."/>
            <person name="Zharikova N."/>
            <person name="Zhurenko E."/>
        </authorList>
    </citation>
    <scope>NUCLEOTIDE SEQUENCE</scope>
    <source>
        <strain evidence="10">IB-739</strain>
    </source>
</reference>
<dbReference type="InterPro" id="IPR001242">
    <property type="entry name" value="Condensation_dom"/>
</dbReference>
<feature type="domain" description="Carrier" evidence="9">
    <location>
        <begin position="5407"/>
        <end position="5482"/>
    </location>
</feature>
<dbReference type="Pfam" id="PF00550">
    <property type="entry name" value="PP-binding"/>
    <property type="match status" value="6"/>
</dbReference>
<sequence length="5944" mass="668531">MRNVSFHDMLEQFTDIVAGMTKIKKSELDPHEHLIELGIDSMIYTKIRAAVVRQFGVDIPYSKLYEELTDINKIALYLASVSKDRPSERVQTDRTPEAPALQEIAVTAAARAQTVRSAEEEAAMRRRDRMKQLVADAMAEPETENRAFLLSKEQVNILGQCEIAGGGSAFNEALAFRIKGSIDLSALQQSWDRLVERHEALRTVVDPVSRTQTVRSRIPAQIETMDALGQDAAVMLEAFAAKPFKLTEPLFRAALIRESEEQSIFALVVHHIIADGWSIGVLYHELSEIYNSHCTGREPELELAWPFRSYLRVKEEWLRSEERDEARLFPPGTGVPQTDSFVDLSTDFSARPKQFTGARFELRESKETLRLLRKASATSGTSLFHTAASLFAAFLSKVTQNRHTAFGVPFAGQHIVGVESLVGNCVEMIGVDLEVEETDSLERLAGKAKHYFEELEAARYFDSAHAEQSCNVVFNMVRGFAGDAFHGTETDYVPVGIAESKYDLFVTLFEFGNELIIRFDYNTGVISEDTAKRWAAYFQQLMRIRIAEETRPVAEINIVPGEEVERILARYTTLKQEDVERKLGVKAADYGIARHEDARVFVLDREMQLAGLGIVGDIYIGPSDIEIYNTNLRGRWLERGELQVLGEEAKLLRIKGRLVSLHVIEERLRSHALIAEAACEHDEARSGLIAYVTAVEPLADSSAIAAGLRKELPSYMIPDVFFQVDDIRTRANAQVVASKERFTETEQQVHRLWLDILQVQSAAAEDDFFQLGGNSLKAMRLLAALQKQFNKKLQLRSLFERPTIRHLSALLDAATAEEREERTILPAEPREHYPASSAQKRLYALHQLDPESLNYNVSSAIEIEGRLDVASLEKAVLQVIARHEALRTYFEEADGTVVQRIVRDLDLPIAYDEKPEGIEASRYLEEQATQFIQPFDLNGLPLVRVKLLKLEETKHVLLLDTHHIVFDGASAVLFAQELLAAYDGLELAPPRIQYKDYVLWNQRHRSEEETRQQEQFWSGVFADRIPVLQLPTDSGRPARQTFHGSYLSLPLEDHIGRNIDEWCKANHFTPYMFFLAALYVLLSKYAAQDDIVIGTAVEGRNHADAGPLLGMFVNTVPMRSVPAPAKTFVQFLTDVKDHALSVLEHADYPFEELVNLLHVPRDVSRNPLFDVLFTFHNNQSLTFQGEKLRLSCHELKTGSSKVDLFFEVRHEGRYQCGIEFNTDLFKPETVGRMAVHWLKLMENIVERPGQRLCELEMIGEDERHELLYGLNDTKATYPADKTIHQLFEEQAERTPERIAVVYEGRSFTYKQLNERSNQLAAWLRDQGVQAETIVGVMVDRSVEMVVAMLGTLKAGGAYLPIDIKLPKDRIDYMIKDSQLGVLITSGGLARDTDFTGSRIDILDERIYHGPADPLCSVNHSRHLAYIIYTSGTTGQPKGVMVEHNNVVRLLFNDKMPFDFTENDVWTMFHSNCFDFSVWEMYGALLYGGKLVVVPEFATKDFERYLALLKNENVTVLNQTPSAFYNLMNLEMQERSRQLRLRYVIFGGEALKPKMLKAWKQKYPDTRLINMYGITETTVHVTYKEIGMQEIISGISNIGKAIPTLSTYVMDEHLNIQPFGVPGELYVGGDGVARGYLNREELTQQRFLRHPHKELERIYRSGDWVRLLPGGEMEYLGRIDHQVKIRGYRIELGEIENRLLSHALIEDAVVLAKEDNQQQPYLCAYFVSRAEVDKVALQAYLKGSLPDYMIPAFFIRMDRFPLTGNGKVDRKMLPEPDIGSLLSSGYEAPHNELQATLAAIWEAALGVPRVGIDDNFFDLGGHSLKATAVTSEIHKAFQVKIPLKELFQHPTVRELAGYIERSGEYGYEPIEPCGEKEAYETSSAQKRLYALQQRDPGSTAYNMPGIFELGEEADQSRIEQALQELVRRHGALRTSFETADGEVVQKIARDVSFQFEVRQGSEADLAGIASGFIRPFELDKAPLFRAEWVKTPENRYLLVDMHHIISDGLSIRTFTDELAMLYDGAVLEPLRIQYSDFAVWHNRYLQSEDAKKQEQYWMNQFRDGVQALQLPYDYARPALQSFEGNTIGFTVNEPATKRLRELAKERECTLQMVLLSAFYVLLSKYSGQDDIVVGVPVAGRPRAELRSVMGMFVNTLALRSCPRGDKSYLAFLNEVKENSLKAYENESYPLERLLEKLNIVRDISRNPLFDVLFDMYSVEAPEGAGTTSVANGLALELKGIPSRIAKFDISLLVLEKNGALKLSFEYCTKLFQEQTIERMAKHYIEILNGICRHAERSISQIEMLDREELHTLLHRFSGTQANDRKEMVHELFEEQAAGTPDRIAVIAGEQRLTYRELNAGANRLAHRLKSLGVGADTLVGVCLGRSPELVTSLLAVLKAGGAYVPLDPALPKERLGMMAERAGLKALVTKRVWAEGLTAPDMAVVCLDDEAEGLDNEPEHNPHGAAGAQHRMYVIYTSGSTGMPKGASVYRSGFANLIQWYISEFEMTEADRVLLISSPSFDLTQKNIFAPLVTGGRLVLLPTGPYDAREVAALIERHGITLLNGTPSAFYPLLDETASAGYRPLSTLRHVFLGGEPIAADKLVLWTASDACRAEVVNTYGPTECTDVTVYSRLTDMPSLAGKPVPIGRPVAGTRVYILNRELGLVPIGLPGELCIAGVQVGGGYIGDAELTASSFVANPYAEEQTPVLYRTGDLARFLPDGTIEYLGRIDHQVKLRGYRIEPGEIEAALREIEGVKDAFVMAREDQPGSPWLVAYVVPENAALETAGLSALWRSALRRRLPDYMVPSAIVVMEELPLSPNGKIDRKALPAPDIRALTASEYEAPRNDIEAKLTEICSEVLGVSQVGINANFFDLGGDSIKAIRITSKLQKYGYTLEIKDIFDDGTLKSIGSKIKSSETGIEQASVEGEAELTPIQRMFFERKLTNKHHWNQAAMIFRKERFQENIVRQVFRHIVRHHDALRMVYRQEDDGIVQYNRGTEADADGALFAFKVFDYTGCDGYEEEMKLRCSELQSGMDLAKGPLVQPGLFRTDEGDHLLIAIHHLVVDGVSWRILFEDFALGYRQALSGEAIEFQAKTNSFREWGAYLQKQLESDELQAELAYWDSIEKADVKPLPADRAIGEEYNKIKYAQDIVVEFSMEETDDLLRNVNRAYNTDINDILLTALGLAIREWTSEERVLINLEGHGRVKLAGDINVNRTIGWFTAQYPLLLTMKDAALSDAVKRVKETLRHVPNKGIGYGIFKYMDRKRVWPSREPEISFNYLGQFDGELSTDMFEWSPLSCGDSKSLEGERISEIDINGMITGQRLAFTISYNAKKYRESTMAEVGASFRKHLLAIIDHCKSRETAETTPSDFSDPALTLEELEYLKQKYEADNRFRIADIYPLTPMQEGMLFHALMDRESAAYFEQNTYMAHGHLDMELMRQSFNKLIERYELLRTVIVHRHLNRPRQVVLAERQANVYFEDVTHLDEADRQAYIEQFERADRANLFELSEDLLIRLSVLKLGDRQYKVIWSSHHILADGWSLWVLMKDFFELYAKLKNNEPLDAPLSKRYIEYIHWLQRQNQSKARAYWERRLEEYETVAKLPESAKAAAGEYVLGRLEFRIDKTRSERLRRLAQRTQTTINTVIQAVWGILLQKVNHTSDVVFGAVVSGRNAGIGGIDELVGLLINTIPVRVSSGPDSRFIDLLKETQRQSLESAQYDYYPLADIQALTALKDKLIHNKMTFQNYYVDEQFIGFDFEKRLGYSVQDFDGYEQTSFDFNVKVVPNEELEVTFSYNELLYDRESVTGVKRHFEHMLEAVAANERIPVSQIEMITAEEKSRILYDFNDTKADYMRQGDTMVELFEAQAERRPDHPAVVCGDRLLTYWELNEQSNRLARALRSRGVGADTIVGLLAEPSLEMAVGILGILKSGGAYLPIDPGQPQERIGYMLADAAVRVLVTAGDVGLEKVDFHGEAVDLCDDVLSAGEGEGGNPVPVHTGDSLAYVIYTSGTTGKAKGVMITHSSLANYCRAMLEKASVTDEDATALLSSYAFDLGYTSVYTALAGGITLHLLPEDTYKEPNALVRYVGEHCTYLKMTPSLFQLLLQGEGVERMIETGRLRLIILGGETFNVKDIEQFYRMDRQRRVRLMNHYGPTESTIGCVTAPIPRDGLESFAGVIGKPLSNVRVYIVDRQGHLAPVGVPGELCVAGTGLARGYLNRPELSAEKFIENPFEPGERLYRTGDLAKWRPDGQIEFIGRTDNQVKIRGFRIEPGEIEAKLLGLPGIKEAVVIARENRQHEKVLAAYLVGDGSAELAGIRSALKESLPHYMVPAHFTLLERMPLTSNGKINRRALPEPDFGGGPAGEYEAPGTEAEAKLAEVWREVLGVERVGIRDNFFDLGGHSLKATVLVSKIHKRLNVEVPLKEVFRSPTLEAMGRYIENSGQTLYTSIEPCEPQPFYETSSAQKRMYLIQQLEKGTVYNMPAICEVEGNIDPDRIEAAFQALVRRHESLRTSFESLDGSIVQRIEPELVFTLERRAGSDEDAEAGFAAFVRPFDLGKAPLFRAALVPRRGKTYLWVDMHHIISDGVSMRLLMRQLIELYNGKPLEPLRIQYKDFAVWQNKFLQSEAMRRQEAYWVNRFEGEIPVLNLPYDDERPVMQSFEGNVLSFALDEALTEGLRKLARETGSTLHMVLLSAFHILLSKYSGQDDIVIGSPVAGRPHADLQSIVGMFVNTLALRNRASGEKRYSEFLKEVKENALHAYENQSYQFEELLDKVRVKRDTSRNPLFDVMFNMSYADGERVAASPELTLRLVPTGSSISKFDLTLHAVESEKTIRYTIEYGTKLFRAETIERIGRNYSHILNRLCLDPEAAISAIEVVTEDEKRQLTVEFNATPMEYPREKTLPQLFEAQAEAQPDRIAAVFGDRSFTYRELNARSNQLARVLRSHGVGPETIVGLMVGRSLEMLVGILGILKAGGAYLPIDPTHPKERIACMLEDAKIGLLATSRELGGGLAFSGTVLDMTDEALYRDGETGNPKAANTCRDLAYVLYTSGSTGNPKGVMVEHRQVNNFIHAIVSETELHHCASILCLTTISFDIFGLETLVPLTHGMKVVIADEEEGGDGTKLAALIERHGIGAMQSTPSRLKMLLEHPAFGRALGGLSKLLVGGEELPAALWQRLRSFGQPEVYNVYGPTETTIWSTAKRMQGEAVGLTIGKPIGNTQIYIVDAHHQLVPIGVPGELCIAGDGVARGYFNRPELTTVKFVDNPHAPGTRMYKTGDLARWLPNGEIEFLGRIDNQVKIRGYRIELGEIENRLIRHESVKEAVVTARAGEQQQSYLCAYVVAREGGEIDKAKLKQHLKECLPEYMIPSYFVRLDSIPLTSNGKVDRKALPAPDRSGLLVSDYEAPQSGIQEALADIWRGVLGVGKIGIHDNFFDLGGHSLKATIVISEIHKQLQIEVPLRELFRYPTIQELSAYIEGSEARAYEAIEPCGEQAWYEASSAQKRMYAVQQLDKRSTAYNMPGVFELEGEADAARIETALKRLVHRHEALRTSFLTVDGDIVQRIEREPAFTMAVRQGGQTDIQTVAAEFVRAFELESAPLFRAELAESAGKTYLLIDMHHIVSDGVSMSILVKEFVRLYNGESLEPLRIQYKDFAAWHNKRLRSGELERQEAYWTGQFEDGAPLLTLPYDYERPAVQSFEGGKLHFALGEEATLGLRAIAREYEATMPMVLLSVFTILLSKYSGQEDIVVGMPAAGRPHADLQPMVGMFANTLALRNGPEGGKTYGAFLQEVKDGLLRAHDHQSYPLEEWIGKANIRREPGRNPLFDVMFDMSGLEETAAIALDGLTLKPIGIESRISKFDLTLQAAETASRIRLTLEYASALFKRETMERAAEHFRLIVTEIVRNPEITLKHISLFNQAEEAKLSAIEDELNQLRNTAFQF</sequence>
<dbReference type="RefSeq" id="WP_302879313.1">
    <property type="nucleotide sequence ID" value="NZ_JAUMKJ010000023.1"/>
</dbReference>
<dbReference type="CDD" id="cd19534">
    <property type="entry name" value="E_NRPS"/>
    <property type="match status" value="1"/>
</dbReference>
<dbReference type="InterPro" id="IPR009081">
    <property type="entry name" value="PP-bd_ACP"/>
</dbReference>
<organism evidence="10 11">
    <name type="scientific">Paenibacillus ehimensis</name>
    <dbReference type="NCBI Taxonomy" id="79264"/>
    <lineage>
        <taxon>Bacteria</taxon>
        <taxon>Bacillati</taxon>
        <taxon>Bacillota</taxon>
        <taxon>Bacilli</taxon>
        <taxon>Bacillales</taxon>
        <taxon>Paenibacillaceae</taxon>
        <taxon>Paenibacillus</taxon>
    </lineage>
</organism>